<dbReference type="EMBL" id="JBHLWP010000018">
    <property type="protein sequence ID" value="MFC0254035.1"/>
    <property type="molecule type" value="Genomic_DNA"/>
</dbReference>
<accession>A0ABV6FKG9</accession>
<keyword evidence="2" id="KW-0732">Signal</keyword>
<dbReference type="PANTHER" id="PTHR30203:SF24">
    <property type="entry name" value="BLR4935 PROTEIN"/>
    <property type="match status" value="1"/>
</dbReference>
<evidence type="ECO:0000313" key="4">
    <source>
        <dbReference type="Proteomes" id="UP001589773"/>
    </source>
</evidence>
<dbReference type="Gene3D" id="1.20.1600.10">
    <property type="entry name" value="Outer membrane efflux proteins (OEP)"/>
    <property type="match status" value="1"/>
</dbReference>
<feature type="region of interest" description="Disordered" evidence="1">
    <location>
        <begin position="452"/>
        <end position="489"/>
    </location>
</feature>
<feature type="signal peptide" evidence="2">
    <location>
        <begin position="1"/>
        <end position="20"/>
    </location>
</feature>
<feature type="compositionally biased region" description="Basic and acidic residues" evidence="1">
    <location>
        <begin position="477"/>
        <end position="489"/>
    </location>
</feature>
<dbReference type="PROSITE" id="PS51257">
    <property type="entry name" value="PROKAR_LIPOPROTEIN"/>
    <property type="match status" value="1"/>
</dbReference>
<sequence>MRTISLAGAALLALAGCASVGPEQGAADVARLVQERTGATPRLAPAGSDGQALAQEIDALLAQPVSMDGAVRIALLNHPGLQATYWEVGVAQADLAQAARLRNPSFGFSRLSGGGERELERSVGLDLAGLLTMPLRQRMEARRFDAARLAVAGAIERHALETRKAWVEAVAAQQSLAYARQVNASAEAAAELMGRMTKAGNASQLDLARERAAYAETSAAVLRATRSFEGARENLTRHLGLWGARAAYALPERLPELPAAPHELARIEQAALERRLDVQAARLSAGHLASDLGLTRTTRFVNVLDIGWHDKRERGEDGGSARADGYEVSLELPLFDWGGARVARAEAVYMQAVQRVADTAVTARSEARERYLGYRASYDLARHYRDEVVPLRKKIADETLLRYNGMLASPFELLLDAREQAQAVSAYIEALKEFWLADTALEGALGGRIEASKVPADSQQAHRHQEHQHHRHHEHRQHQEQKEAKEHRP</sequence>
<dbReference type="InterPro" id="IPR010131">
    <property type="entry name" value="MdtP/NodT-like"/>
</dbReference>
<dbReference type="SUPFAM" id="SSF56954">
    <property type="entry name" value="Outer membrane efflux proteins (OEP)"/>
    <property type="match status" value="1"/>
</dbReference>
<name>A0ABV6FKG9_9BURK</name>
<evidence type="ECO:0000313" key="3">
    <source>
        <dbReference type="EMBL" id="MFC0254035.1"/>
    </source>
</evidence>
<gene>
    <name evidence="3" type="ORF">ACFFJK_19235</name>
</gene>
<dbReference type="Proteomes" id="UP001589773">
    <property type="component" value="Unassembled WGS sequence"/>
</dbReference>
<reference evidence="3 4" key="1">
    <citation type="submission" date="2024-09" db="EMBL/GenBank/DDBJ databases">
        <authorList>
            <person name="Sun Q."/>
            <person name="Mori K."/>
        </authorList>
    </citation>
    <scope>NUCLEOTIDE SEQUENCE [LARGE SCALE GENOMIC DNA]</scope>
    <source>
        <strain evidence="3 4">CCM 7792</strain>
    </source>
</reference>
<keyword evidence="4" id="KW-1185">Reference proteome</keyword>
<organism evidence="3 4">
    <name type="scientific">Massilia consociata</name>
    <dbReference type="NCBI Taxonomy" id="760117"/>
    <lineage>
        <taxon>Bacteria</taxon>
        <taxon>Pseudomonadati</taxon>
        <taxon>Pseudomonadota</taxon>
        <taxon>Betaproteobacteria</taxon>
        <taxon>Burkholderiales</taxon>
        <taxon>Oxalobacteraceae</taxon>
        <taxon>Telluria group</taxon>
        <taxon>Massilia</taxon>
    </lineage>
</organism>
<dbReference type="PANTHER" id="PTHR30203">
    <property type="entry name" value="OUTER MEMBRANE CATION EFFLUX PROTEIN"/>
    <property type="match status" value="1"/>
</dbReference>
<feature type="chain" id="PRO_5045926260" evidence="2">
    <location>
        <begin position="21"/>
        <end position="489"/>
    </location>
</feature>
<evidence type="ECO:0000256" key="2">
    <source>
        <dbReference type="SAM" id="SignalP"/>
    </source>
</evidence>
<proteinExistence type="predicted"/>
<comment type="caution">
    <text evidence="3">The sequence shown here is derived from an EMBL/GenBank/DDBJ whole genome shotgun (WGS) entry which is preliminary data.</text>
</comment>
<dbReference type="RefSeq" id="WP_379681285.1">
    <property type="nucleotide sequence ID" value="NZ_JBHLWP010000018.1"/>
</dbReference>
<protein>
    <submittedName>
        <fullName evidence="3">TolC family protein</fullName>
    </submittedName>
</protein>
<evidence type="ECO:0000256" key="1">
    <source>
        <dbReference type="SAM" id="MobiDB-lite"/>
    </source>
</evidence>
<feature type="compositionally biased region" description="Basic residues" evidence="1">
    <location>
        <begin position="461"/>
        <end position="476"/>
    </location>
</feature>